<protein>
    <submittedName>
        <fullName evidence="2">Dehydrogenase</fullName>
    </submittedName>
</protein>
<sequence length="198" mass="22437">MSSLAVLPRILGALFYYSPGRPEVKALFDSLPTLPDLYPWRDPAQIARLCADWPLPDDDELAWQFSVLFEGQGDMPAPPWGSVWLERDNLLMGDTTAEYRAFLQSQGMAFDARQSEPEDQFGLMLLASSALLEAGKDAAVNQLFEVHLLPWGYRYLERLQDSAVSPFYARLAAVTARYLQDMEQQRALQPVVKRLYFG</sequence>
<dbReference type="Gene3D" id="1.10.3480.10">
    <property type="entry name" value="TorD-like"/>
    <property type="match status" value="1"/>
</dbReference>
<dbReference type="KEGG" id="cama:F384_23005"/>
<evidence type="ECO:0000256" key="1">
    <source>
        <dbReference type="ARBA" id="ARBA00023186"/>
    </source>
</evidence>
<dbReference type="InterPro" id="IPR020945">
    <property type="entry name" value="DMSO/NO3_reduct_chaperone"/>
</dbReference>
<dbReference type="InterPro" id="IPR026269">
    <property type="entry name" value="DmsD-type"/>
</dbReference>
<dbReference type="PATRIC" id="fig|1261127.3.peg.4772"/>
<proteinExistence type="predicted"/>
<dbReference type="RefSeq" id="WP_046494060.1">
    <property type="nucleotide sequence ID" value="NZ_CP011132.1"/>
</dbReference>
<dbReference type="InterPro" id="IPR050289">
    <property type="entry name" value="TorD/DmsD_chaperones"/>
</dbReference>
<dbReference type="PANTHER" id="PTHR34227">
    <property type="entry name" value="CHAPERONE PROTEIN YCDY"/>
    <property type="match status" value="1"/>
</dbReference>
<evidence type="ECO:0000313" key="3">
    <source>
        <dbReference type="Proteomes" id="UP000034085"/>
    </source>
</evidence>
<dbReference type="PANTHER" id="PTHR34227:SF13">
    <property type="entry name" value="TAT PROOFREADING CHAPERONE DMSD-RELATED"/>
    <property type="match status" value="1"/>
</dbReference>
<dbReference type="AlphaFoldDB" id="A0A0F6RHL1"/>
<dbReference type="InterPro" id="IPR036411">
    <property type="entry name" value="TorD-like_sf"/>
</dbReference>
<reference evidence="2 3" key="1">
    <citation type="journal article" date="2013" name="Appl. Microbiol. Biotechnol.">
        <title>Glycerol assimilation and production of 1,3-propanediol by Citrobacter amalonaticus Y19.</title>
        <authorList>
            <person name="Ainala S.K."/>
            <person name="Ashok S."/>
            <person name="Ko Y."/>
            <person name="Park S."/>
        </authorList>
    </citation>
    <scope>NUCLEOTIDE SEQUENCE [LARGE SCALE GENOMIC DNA]</scope>
    <source>
        <strain evidence="2 3">Y19</strain>
    </source>
</reference>
<dbReference type="PIRSF" id="PIRSF004690">
    <property type="entry name" value="DmsD"/>
    <property type="match status" value="1"/>
</dbReference>
<dbReference type="Proteomes" id="UP000034085">
    <property type="component" value="Chromosome"/>
</dbReference>
<accession>A0A0F6RHL1</accession>
<dbReference type="OrthoDB" id="3174863at2"/>
<gene>
    <name evidence="2" type="ORF">F384_23005</name>
</gene>
<name>A0A0F6RHL1_CITAM</name>
<keyword evidence="1" id="KW-0143">Chaperone</keyword>
<dbReference type="HOGENOM" id="CLU_077650_7_1_6"/>
<dbReference type="Pfam" id="PF02613">
    <property type="entry name" value="Nitrate_red_del"/>
    <property type="match status" value="1"/>
</dbReference>
<organism evidence="2 3">
    <name type="scientific">Citrobacter amalonaticus Y19</name>
    <dbReference type="NCBI Taxonomy" id="1261127"/>
    <lineage>
        <taxon>Bacteria</taxon>
        <taxon>Pseudomonadati</taxon>
        <taxon>Pseudomonadota</taxon>
        <taxon>Gammaproteobacteria</taxon>
        <taxon>Enterobacterales</taxon>
        <taxon>Enterobacteriaceae</taxon>
        <taxon>Citrobacter</taxon>
    </lineage>
</organism>
<dbReference type="SUPFAM" id="SSF89155">
    <property type="entry name" value="TorD-like"/>
    <property type="match status" value="1"/>
</dbReference>
<evidence type="ECO:0000313" key="2">
    <source>
        <dbReference type="EMBL" id="AKE61230.1"/>
    </source>
</evidence>
<dbReference type="EMBL" id="CP011132">
    <property type="protein sequence ID" value="AKE61230.1"/>
    <property type="molecule type" value="Genomic_DNA"/>
</dbReference>